<dbReference type="AlphaFoldDB" id="A0AAI9EE99"/>
<gene>
    <name evidence="2" type="ORF">LECACI_7A009979</name>
</gene>
<dbReference type="EMBL" id="CAVMBE010000139">
    <property type="protein sequence ID" value="CAK4034821.1"/>
    <property type="molecule type" value="Genomic_DNA"/>
</dbReference>
<proteinExistence type="predicted"/>
<name>A0AAI9EE99_9PEZI</name>
<protein>
    <submittedName>
        <fullName evidence="2">Uncharacterized protein</fullName>
    </submittedName>
</protein>
<dbReference type="Proteomes" id="UP001296104">
    <property type="component" value="Unassembled WGS sequence"/>
</dbReference>
<reference evidence="2" key="1">
    <citation type="submission" date="2023-11" db="EMBL/GenBank/DDBJ databases">
        <authorList>
            <person name="Alioto T."/>
            <person name="Alioto T."/>
            <person name="Gomez Garrido J."/>
        </authorList>
    </citation>
    <scope>NUCLEOTIDE SEQUENCE</scope>
</reference>
<keyword evidence="3" id="KW-1185">Reference proteome</keyword>
<organism evidence="2 3">
    <name type="scientific">Lecanosticta acicola</name>
    <dbReference type="NCBI Taxonomy" id="111012"/>
    <lineage>
        <taxon>Eukaryota</taxon>
        <taxon>Fungi</taxon>
        <taxon>Dikarya</taxon>
        <taxon>Ascomycota</taxon>
        <taxon>Pezizomycotina</taxon>
        <taxon>Dothideomycetes</taxon>
        <taxon>Dothideomycetidae</taxon>
        <taxon>Mycosphaerellales</taxon>
        <taxon>Mycosphaerellaceae</taxon>
        <taxon>Lecanosticta</taxon>
    </lineage>
</organism>
<evidence type="ECO:0000256" key="1">
    <source>
        <dbReference type="SAM" id="MobiDB-lite"/>
    </source>
</evidence>
<evidence type="ECO:0000313" key="3">
    <source>
        <dbReference type="Proteomes" id="UP001296104"/>
    </source>
</evidence>
<feature type="region of interest" description="Disordered" evidence="1">
    <location>
        <begin position="49"/>
        <end position="73"/>
    </location>
</feature>
<comment type="caution">
    <text evidence="2">The sequence shown here is derived from an EMBL/GenBank/DDBJ whole genome shotgun (WGS) entry which is preliminary data.</text>
</comment>
<accession>A0AAI9EE99</accession>
<sequence length="261" mass="28074">MAGTSGQTDDQAGIFDKQQSLWFVHNTSPSVMRAFTSVVAHLFKVPAKDESLTSPTKDQSRLGNPDKMSQSQVHQKLEEVLAQLVAAQGELDAEKALLAELEAWATELGSAPEAAPIDTSIEENNAGLPLNAMVENIERMPRLTNIVASTTTDLVAAVSKSVSLVLTPLWNSALDASKAIEQRRNALQGPPRLMFEDRVGQTFGLKIQKLEHATIELGNQLSEAQVQEVLVDIGLVLDLIKSIGELASTVVGGAEKVLKDN</sequence>
<evidence type="ECO:0000313" key="2">
    <source>
        <dbReference type="EMBL" id="CAK4034821.1"/>
    </source>
</evidence>